<dbReference type="PANTHER" id="PTHR48099">
    <property type="entry name" value="C-1-TETRAHYDROFOLATE SYNTHASE, CYTOPLASMIC-RELATED"/>
    <property type="match status" value="1"/>
</dbReference>
<dbReference type="InterPro" id="IPR020630">
    <property type="entry name" value="THF_DH/CycHdrlase_cat_dom"/>
</dbReference>
<dbReference type="SUPFAM" id="SSF53223">
    <property type="entry name" value="Aminoacid dehydrogenase-like, N-terminal domain"/>
    <property type="match status" value="1"/>
</dbReference>
<keyword evidence="9 12" id="KW-0368">Histidine biosynthesis</keyword>
<evidence type="ECO:0000256" key="11">
    <source>
        <dbReference type="ARBA" id="ARBA00023268"/>
    </source>
</evidence>
<evidence type="ECO:0000256" key="8">
    <source>
        <dbReference type="ARBA" id="ARBA00023002"/>
    </source>
</evidence>
<dbReference type="PROSITE" id="PS00766">
    <property type="entry name" value="THF_DHG_CYH_1"/>
    <property type="match status" value="1"/>
</dbReference>
<comment type="catalytic activity">
    <reaction evidence="12">
        <text>(6R)-5,10-methylene-5,6,7,8-tetrahydrofolate + NADP(+) = (6R)-5,10-methenyltetrahydrofolate + NADPH</text>
        <dbReference type="Rhea" id="RHEA:22812"/>
        <dbReference type="ChEBI" id="CHEBI:15636"/>
        <dbReference type="ChEBI" id="CHEBI:57455"/>
        <dbReference type="ChEBI" id="CHEBI:57783"/>
        <dbReference type="ChEBI" id="CHEBI:58349"/>
        <dbReference type="EC" id="1.5.1.5"/>
    </reaction>
</comment>
<organism evidence="17 18">
    <name type="scientific">Candidatus Hepatoplasma crinochetorum</name>
    <dbReference type="NCBI Taxonomy" id="295596"/>
    <lineage>
        <taxon>Bacteria</taxon>
        <taxon>Bacillati</taxon>
        <taxon>Mycoplasmatota</taxon>
        <taxon>Mollicutes</taxon>
        <taxon>Candidatus Hepatoplasmataceae</taxon>
        <taxon>Candidatus Hepatoplasma</taxon>
    </lineage>
</organism>
<dbReference type="GO" id="GO:0004477">
    <property type="term" value="F:methenyltetrahydrofolate cyclohydrolase activity"/>
    <property type="evidence" value="ECO:0007669"/>
    <property type="project" value="UniProtKB-UniRule"/>
</dbReference>
<accession>A0A0G7ZLY8</accession>
<dbReference type="EC" id="1.5.1.5" evidence="12"/>
<feature type="coiled-coil region" evidence="13">
    <location>
        <begin position="9"/>
        <end position="36"/>
    </location>
</feature>
<comment type="function">
    <text evidence="12">Catalyzes the oxidation of 5,10-methylenetetrahydrofolate to 5,10-methenyltetrahydrofolate and then the hydrolysis of 5,10-methenyltetrahydrofolate to 10-formyltetrahydrofolate.</text>
</comment>
<protein>
    <recommendedName>
        <fullName evidence="12">Bifunctional protein FolD</fullName>
    </recommendedName>
    <domain>
        <recommendedName>
            <fullName evidence="12">Methylenetetrahydrofolate dehydrogenase</fullName>
            <ecNumber evidence="12">1.5.1.5</ecNumber>
        </recommendedName>
    </domain>
    <domain>
        <recommendedName>
            <fullName evidence="12">Methenyltetrahydrofolate cyclohydrolase</fullName>
            <ecNumber evidence="12">3.5.4.9</ecNumber>
        </recommendedName>
    </domain>
</protein>
<evidence type="ECO:0000256" key="9">
    <source>
        <dbReference type="ARBA" id="ARBA00023102"/>
    </source>
</evidence>
<dbReference type="GO" id="GO:0000105">
    <property type="term" value="P:L-histidine biosynthetic process"/>
    <property type="evidence" value="ECO:0007669"/>
    <property type="project" value="UniProtKB-KW"/>
</dbReference>
<evidence type="ECO:0000256" key="13">
    <source>
        <dbReference type="SAM" id="Coils"/>
    </source>
</evidence>
<keyword evidence="11 12" id="KW-0511">Multifunctional enzyme</keyword>
<dbReference type="EC" id="3.5.4.9" evidence="12"/>
<dbReference type="Gene3D" id="3.40.50.10860">
    <property type="entry name" value="Leucine Dehydrogenase, chain A, domain 1"/>
    <property type="match status" value="1"/>
</dbReference>
<gene>
    <name evidence="12" type="primary">folD</name>
    <name evidence="17" type="ORF">HEPPS_04150</name>
</gene>
<evidence type="ECO:0000256" key="14">
    <source>
        <dbReference type="SAM" id="Phobius"/>
    </source>
</evidence>
<dbReference type="HAMAP" id="MF_01576">
    <property type="entry name" value="THF_DHG_CYH"/>
    <property type="match status" value="1"/>
</dbReference>
<evidence type="ECO:0000256" key="6">
    <source>
        <dbReference type="ARBA" id="ARBA00022801"/>
    </source>
</evidence>
<dbReference type="UniPathway" id="UPA00193"/>
<dbReference type="InterPro" id="IPR020867">
    <property type="entry name" value="THF_DH/CycHdrlase_CS"/>
</dbReference>
<evidence type="ECO:0000259" key="15">
    <source>
        <dbReference type="Pfam" id="PF00763"/>
    </source>
</evidence>
<evidence type="ECO:0000259" key="16">
    <source>
        <dbReference type="Pfam" id="PF02882"/>
    </source>
</evidence>
<keyword evidence="4 12" id="KW-0028">Amino-acid biosynthesis</keyword>
<keyword evidence="8 12" id="KW-0560">Oxidoreductase</keyword>
<evidence type="ECO:0000313" key="17">
    <source>
        <dbReference type="EMBL" id="CRX37192.1"/>
    </source>
</evidence>
<keyword evidence="3 12" id="KW-0554">One-carbon metabolism</keyword>
<evidence type="ECO:0000256" key="3">
    <source>
        <dbReference type="ARBA" id="ARBA00022563"/>
    </source>
</evidence>
<dbReference type="PANTHER" id="PTHR48099:SF5">
    <property type="entry name" value="C-1-TETRAHYDROFOLATE SYNTHASE, CYTOPLASMIC"/>
    <property type="match status" value="1"/>
</dbReference>
<evidence type="ECO:0000256" key="2">
    <source>
        <dbReference type="ARBA" id="ARBA00011738"/>
    </source>
</evidence>
<evidence type="ECO:0000256" key="12">
    <source>
        <dbReference type="HAMAP-Rule" id="MF_01576"/>
    </source>
</evidence>
<sequence>MNAKILDGNKLAKELLDNLKQTIEKEKLNLKLVAIQIGSIEESNIYLKLKEAQAKRIGINFEIKKYSNEINTDKLLEEIKKLNSDQKVDGIIVQLPLPKKIDLNLISQAIVPWKDVDGFNPFTKGQLDLNNLELVPPTALATFYILDAYNISFKNKLITVIGRGEIAGRPITKMLLNKEAIIISIGHKIDNLINYTKNADIIISATGEKNIINSSKMIKKGAGLVNIGITKEKGKVFGDINEEKVNKKASWIVSSVGGVGPLTVAFLLINTYKCYIIKKSSN</sequence>
<dbReference type="InterPro" id="IPR020631">
    <property type="entry name" value="THF_DH/CycHdrlase_NAD-bd_dom"/>
</dbReference>
<evidence type="ECO:0000256" key="4">
    <source>
        <dbReference type="ARBA" id="ARBA00022605"/>
    </source>
</evidence>
<keyword evidence="14" id="KW-0472">Membrane</keyword>
<feature type="transmembrane region" description="Helical" evidence="14">
    <location>
        <begin position="249"/>
        <end position="269"/>
    </location>
</feature>
<evidence type="ECO:0000256" key="5">
    <source>
        <dbReference type="ARBA" id="ARBA00022755"/>
    </source>
</evidence>
<proteinExistence type="inferred from homology"/>
<dbReference type="GO" id="GO:0006164">
    <property type="term" value="P:purine nucleotide biosynthetic process"/>
    <property type="evidence" value="ECO:0007669"/>
    <property type="project" value="UniProtKB-KW"/>
</dbReference>
<dbReference type="GO" id="GO:0009086">
    <property type="term" value="P:methionine biosynthetic process"/>
    <property type="evidence" value="ECO:0007669"/>
    <property type="project" value="UniProtKB-KW"/>
</dbReference>
<dbReference type="Proteomes" id="UP000242141">
    <property type="component" value="Unassembled WGS sequence"/>
</dbReference>
<comment type="pathway">
    <text evidence="1 12">One-carbon metabolism; tetrahydrofolate interconversion.</text>
</comment>
<comment type="catalytic activity">
    <reaction evidence="12">
        <text>(6R)-5,10-methenyltetrahydrofolate + H2O = (6R)-10-formyltetrahydrofolate + H(+)</text>
        <dbReference type="Rhea" id="RHEA:23700"/>
        <dbReference type="ChEBI" id="CHEBI:15377"/>
        <dbReference type="ChEBI" id="CHEBI:15378"/>
        <dbReference type="ChEBI" id="CHEBI:57455"/>
        <dbReference type="ChEBI" id="CHEBI:195366"/>
        <dbReference type="EC" id="3.5.4.9"/>
    </reaction>
</comment>
<dbReference type="Pfam" id="PF02882">
    <property type="entry name" value="THF_DHG_CYH_C"/>
    <property type="match status" value="1"/>
</dbReference>
<dbReference type="Pfam" id="PF00763">
    <property type="entry name" value="THF_DHG_CYH"/>
    <property type="match status" value="1"/>
</dbReference>
<comment type="subunit">
    <text evidence="2 12">Homodimer.</text>
</comment>
<keyword evidence="14" id="KW-0812">Transmembrane</keyword>
<keyword evidence="18" id="KW-1185">Reference proteome</keyword>
<reference evidence="18" key="1">
    <citation type="submission" date="2015-05" db="EMBL/GenBank/DDBJ databases">
        <authorList>
            <person name="Collingro A."/>
        </authorList>
    </citation>
    <scope>NUCLEOTIDE SEQUENCE [LARGE SCALE GENOMIC DNA]</scope>
    <source>
        <strain evidence="18">Ps</strain>
    </source>
</reference>
<feature type="binding site" evidence="12">
    <location>
        <position position="229"/>
    </location>
    <ligand>
        <name>NADP(+)</name>
        <dbReference type="ChEBI" id="CHEBI:58349"/>
    </ligand>
</feature>
<keyword evidence="13" id="KW-0175">Coiled coil</keyword>
<comment type="caution">
    <text evidence="12">Lacks conserved residue(s) required for the propagation of feature annotation.</text>
</comment>
<name>A0A0G7ZLY8_9MOLU</name>
<keyword evidence="10 12" id="KW-0486">Methionine biosynthesis</keyword>
<dbReference type="AlphaFoldDB" id="A0A0G7ZLY8"/>
<dbReference type="GO" id="GO:0005829">
    <property type="term" value="C:cytosol"/>
    <property type="evidence" value="ECO:0007669"/>
    <property type="project" value="TreeGrafter"/>
</dbReference>
<dbReference type="SUPFAM" id="SSF51735">
    <property type="entry name" value="NAD(P)-binding Rossmann-fold domains"/>
    <property type="match status" value="1"/>
</dbReference>
<dbReference type="GO" id="GO:0004488">
    <property type="term" value="F:methylenetetrahydrofolate dehydrogenase (NADP+) activity"/>
    <property type="evidence" value="ECO:0007669"/>
    <property type="project" value="UniProtKB-UniRule"/>
</dbReference>
<keyword evidence="7 12" id="KW-0521">NADP</keyword>
<dbReference type="EMBL" id="CWGI01000001">
    <property type="protein sequence ID" value="CRX37192.1"/>
    <property type="molecule type" value="Genomic_DNA"/>
</dbReference>
<evidence type="ECO:0000256" key="7">
    <source>
        <dbReference type="ARBA" id="ARBA00022857"/>
    </source>
</evidence>
<evidence type="ECO:0000256" key="1">
    <source>
        <dbReference type="ARBA" id="ARBA00004777"/>
    </source>
</evidence>
<keyword evidence="5 12" id="KW-0658">Purine biosynthesis</keyword>
<feature type="binding site" evidence="12">
    <location>
        <begin position="162"/>
        <end position="164"/>
    </location>
    <ligand>
        <name>NADP(+)</name>
        <dbReference type="ChEBI" id="CHEBI:58349"/>
    </ligand>
</feature>
<dbReference type="Gene3D" id="3.40.50.720">
    <property type="entry name" value="NAD(P)-binding Rossmann-like Domain"/>
    <property type="match status" value="1"/>
</dbReference>
<dbReference type="InterPro" id="IPR000672">
    <property type="entry name" value="THF_DH/CycHdrlase"/>
</dbReference>
<keyword evidence="6 12" id="KW-0378">Hydrolase</keyword>
<feature type="domain" description="Tetrahydrofolate dehydrogenase/cyclohydrolase NAD(P)-binding" evidence="16">
    <location>
        <begin position="136"/>
        <end position="275"/>
    </location>
</feature>
<keyword evidence="14" id="KW-1133">Transmembrane helix</keyword>
<dbReference type="FunFam" id="3.40.50.10860:FF:000005">
    <property type="entry name" value="C-1-tetrahydrofolate synthase, cytoplasmic, putative"/>
    <property type="match status" value="1"/>
</dbReference>
<evidence type="ECO:0000313" key="18">
    <source>
        <dbReference type="Proteomes" id="UP000242141"/>
    </source>
</evidence>
<comment type="similarity">
    <text evidence="12">Belongs to the tetrahydrofolate dehydrogenase/cyclohydrolase family.</text>
</comment>
<dbReference type="InterPro" id="IPR036291">
    <property type="entry name" value="NAD(P)-bd_dom_sf"/>
</dbReference>
<dbReference type="GO" id="GO:0035999">
    <property type="term" value="P:tetrahydrofolate interconversion"/>
    <property type="evidence" value="ECO:0007669"/>
    <property type="project" value="UniProtKB-UniRule"/>
</dbReference>
<dbReference type="InterPro" id="IPR046346">
    <property type="entry name" value="Aminoacid_DH-like_N_sf"/>
</dbReference>
<evidence type="ECO:0000256" key="10">
    <source>
        <dbReference type="ARBA" id="ARBA00023167"/>
    </source>
</evidence>
<feature type="domain" description="Tetrahydrofolate dehydrogenase/cyclohydrolase catalytic" evidence="15">
    <location>
        <begin position="6"/>
        <end position="117"/>
    </location>
</feature>
<dbReference type="PRINTS" id="PR00085">
    <property type="entry name" value="THFDHDRGNASE"/>
</dbReference>